<dbReference type="Gene3D" id="3.10.28.10">
    <property type="entry name" value="Homing endonucleases"/>
    <property type="match status" value="2"/>
</dbReference>
<gene>
    <name evidence="2" type="primary">rnl-i1</name>
</gene>
<protein>
    <recommendedName>
        <fullName evidence="1">Homing endonuclease LAGLIDADG domain-containing protein</fullName>
    </recommendedName>
</protein>
<reference evidence="2" key="1">
    <citation type="submission" date="2013-04" db="EMBL/GenBank/DDBJ databases">
        <authorList>
            <person name="Hegedusova E."/>
            <person name="Brejova B."/>
            <person name="Nosek J."/>
        </authorList>
    </citation>
    <scope>NUCLEOTIDE SEQUENCE</scope>
    <source>
        <strain evidence="2">CBS 6341</strain>
    </source>
</reference>
<accession>S5TP08</accession>
<dbReference type="GO" id="GO:0005739">
    <property type="term" value="C:mitochondrion"/>
    <property type="evidence" value="ECO:0007669"/>
    <property type="project" value="UniProtKB-ARBA"/>
</dbReference>
<dbReference type="InterPro" id="IPR051289">
    <property type="entry name" value="LAGLIDADG_Endonuclease"/>
</dbReference>
<evidence type="ECO:0000313" key="2">
    <source>
        <dbReference type="EMBL" id="AGS44520.1"/>
    </source>
</evidence>
<feature type="domain" description="Homing endonuclease LAGLIDADG" evidence="1">
    <location>
        <begin position="169"/>
        <end position="229"/>
    </location>
</feature>
<evidence type="ECO:0000259" key="1">
    <source>
        <dbReference type="Pfam" id="PF00961"/>
    </source>
</evidence>
<dbReference type="AlphaFoldDB" id="S5TP08"/>
<name>S5TP08_9ASCO</name>
<feature type="domain" description="Homing endonuclease LAGLIDADG" evidence="1">
    <location>
        <begin position="25"/>
        <end position="113"/>
    </location>
</feature>
<dbReference type="PANTHER" id="PTHR36181:SF4">
    <property type="entry name" value="LAGLIDADG ENDONUCLEASE"/>
    <property type="match status" value="1"/>
</dbReference>
<dbReference type="InterPro" id="IPR004860">
    <property type="entry name" value="LAGLIDADG_dom"/>
</dbReference>
<dbReference type="PANTHER" id="PTHR36181">
    <property type="entry name" value="INTRON-ENCODED ENDONUCLEASE AI3-RELATED"/>
    <property type="match status" value="1"/>
</dbReference>
<dbReference type="RefSeq" id="YP_008475214.1">
    <property type="nucleotide sequence ID" value="NC_022171.1"/>
</dbReference>
<keyword evidence="2" id="KW-0496">Mitochondrion</keyword>
<dbReference type="EMBL" id="KC993197">
    <property type="protein sequence ID" value="AGS44520.1"/>
    <property type="molecule type" value="Genomic_DNA"/>
</dbReference>
<dbReference type="GO" id="GO:0004519">
    <property type="term" value="F:endonuclease activity"/>
    <property type="evidence" value="ECO:0007669"/>
    <property type="project" value="InterPro"/>
</dbReference>
<organism evidence="2">
    <name type="scientific">Wickerhamomyces mucosus</name>
    <dbReference type="NCBI Taxonomy" id="1378264"/>
    <lineage>
        <taxon>Eukaryota</taxon>
        <taxon>Fungi</taxon>
        <taxon>Dikarya</taxon>
        <taxon>Ascomycota</taxon>
        <taxon>Saccharomycotina</taxon>
        <taxon>Saccharomycetes</taxon>
        <taxon>Phaffomycetales</taxon>
        <taxon>Wickerhamomycetaceae</taxon>
        <taxon>Wickerhamomyces</taxon>
    </lineage>
</organism>
<dbReference type="InterPro" id="IPR027434">
    <property type="entry name" value="Homing_endonucl"/>
</dbReference>
<sequence>MGFERSYQTNIPSNLKLEKLDPNFLTGLTDAEGCFSIKIGKRTQLEFNITLHSIDDELIKLVHEYFNCGNYRSYANKSVFSVVSIKDMKKIIDHFDNYPLLTDKQADYLLFREGYINKINKVRDIEKYLALSASINWGLSEKLKKEYPNIIPATRPIIEVNPSIHPMWISGFVTGDGSFLIRTTMESNKEYIKYIRPAFEITQHVRSNKLLNLLKNKFNCGNVVNNSDRCDHYGVYNIT</sequence>
<dbReference type="GeneID" id="16695165"/>
<dbReference type="SUPFAM" id="SSF55608">
    <property type="entry name" value="Homing endonucleases"/>
    <property type="match status" value="2"/>
</dbReference>
<geneLocation type="mitochondrion" evidence="2"/>
<proteinExistence type="predicted"/>
<dbReference type="Pfam" id="PF00961">
    <property type="entry name" value="LAGLIDADG_1"/>
    <property type="match status" value="2"/>
</dbReference>